<comment type="caution">
    <text evidence="1">The sequence shown here is derived from an EMBL/GenBank/DDBJ whole genome shotgun (WGS) entry which is preliminary data.</text>
</comment>
<reference evidence="1 2" key="1">
    <citation type="submission" date="2017-11" db="EMBL/GenBank/DDBJ databases">
        <title>De-novo sequencing of pomegranate (Punica granatum L.) genome.</title>
        <authorList>
            <person name="Akparov Z."/>
            <person name="Amiraslanov A."/>
            <person name="Hajiyeva S."/>
            <person name="Abbasov M."/>
            <person name="Kaur K."/>
            <person name="Hamwieh A."/>
            <person name="Solovyev V."/>
            <person name="Salamov A."/>
            <person name="Braich B."/>
            <person name="Kosarev P."/>
            <person name="Mahmoud A."/>
            <person name="Hajiyev E."/>
            <person name="Babayeva S."/>
            <person name="Izzatullayeva V."/>
            <person name="Mammadov A."/>
            <person name="Mammadov A."/>
            <person name="Sharifova S."/>
            <person name="Ojaghi J."/>
            <person name="Eynullazada K."/>
            <person name="Bayramov B."/>
            <person name="Abdulazimova A."/>
            <person name="Shahmuradov I."/>
        </authorList>
    </citation>
    <scope>NUCLEOTIDE SEQUENCE [LARGE SCALE GENOMIC DNA]</scope>
    <source>
        <strain evidence="2">cv. AG2017</strain>
        <tissue evidence="1">Leaf</tissue>
    </source>
</reference>
<dbReference type="Proteomes" id="UP000233551">
    <property type="component" value="Unassembled WGS sequence"/>
</dbReference>
<keyword evidence="2" id="KW-1185">Reference proteome</keyword>
<accession>A0A2I0HY88</accession>
<dbReference type="EMBL" id="PGOL01004725">
    <property type="protein sequence ID" value="PKI36674.1"/>
    <property type="molecule type" value="Genomic_DNA"/>
</dbReference>
<dbReference type="PANTHER" id="PTHR33116">
    <property type="entry name" value="REVERSE TRANSCRIPTASE ZINC-BINDING DOMAIN-CONTAINING PROTEIN-RELATED-RELATED"/>
    <property type="match status" value="1"/>
</dbReference>
<evidence type="ECO:0000313" key="2">
    <source>
        <dbReference type="Proteomes" id="UP000233551"/>
    </source>
</evidence>
<dbReference type="PANTHER" id="PTHR33116:SF78">
    <property type="entry name" value="OS12G0587133 PROTEIN"/>
    <property type="match status" value="1"/>
</dbReference>
<organism evidence="1 2">
    <name type="scientific">Punica granatum</name>
    <name type="common">Pomegranate</name>
    <dbReference type="NCBI Taxonomy" id="22663"/>
    <lineage>
        <taxon>Eukaryota</taxon>
        <taxon>Viridiplantae</taxon>
        <taxon>Streptophyta</taxon>
        <taxon>Embryophyta</taxon>
        <taxon>Tracheophyta</taxon>
        <taxon>Spermatophyta</taxon>
        <taxon>Magnoliopsida</taxon>
        <taxon>eudicotyledons</taxon>
        <taxon>Gunneridae</taxon>
        <taxon>Pentapetalae</taxon>
        <taxon>rosids</taxon>
        <taxon>malvids</taxon>
        <taxon>Myrtales</taxon>
        <taxon>Lythraceae</taxon>
        <taxon>Punica</taxon>
    </lineage>
</organism>
<dbReference type="AlphaFoldDB" id="A0A2I0HY88"/>
<gene>
    <name evidence="1" type="ORF">CRG98_042933</name>
</gene>
<sequence length="195" mass="22001">MEALSKLLDRACDIGMISGLETSPSTSSELRISHLLYADDTILFCGDNDEELRNLRCVLLCFEAVYGLKINMERSEIVLVRSNYAAALADILDCKIGSFPLNYLGLPVGAGARNKDVWNVIIDRMERKLAGWKKMHLSKGGLGIRSLVNFSKALLWKWFWRFANERLLVLVFASRIPSKISLKVRITSIQGKFFV</sequence>
<evidence type="ECO:0008006" key="3">
    <source>
        <dbReference type="Google" id="ProtNLM"/>
    </source>
</evidence>
<evidence type="ECO:0000313" key="1">
    <source>
        <dbReference type="EMBL" id="PKI36674.1"/>
    </source>
</evidence>
<protein>
    <recommendedName>
        <fullName evidence="3">Reverse transcriptase domain-containing protein</fullName>
    </recommendedName>
</protein>
<name>A0A2I0HY88_PUNGR</name>
<dbReference type="STRING" id="22663.A0A2I0HY88"/>
<proteinExistence type="predicted"/>